<accession>A0A511J2W0</accession>
<comment type="caution">
    <text evidence="1">The sequence shown here is derived from an EMBL/GenBank/DDBJ whole genome shotgun (WGS) entry which is preliminary data.</text>
</comment>
<name>A0A511J2W0_9ENTE</name>
<dbReference type="AlphaFoldDB" id="A0A511J2W0"/>
<proteinExistence type="predicted"/>
<protein>
    <submittedName>
        <fullName evidence="1">AbrB family transcriptional regulator</fullName>
    </submittedName>
</protein>
<gene>
    <name evidence="1" type="ORF">EVI01_16210</name>
</gene>
<evidence type="ECO:0000313" key="2">
    <source>
        <dbReference type="Proteomes" id="UP000321830"/>
    </source>
</evidence>
<dbReference type="EMBL" id="BJWF01000019">
    <property type="protein sequence ID" value="GEL92284.1"/>
    <property type="molecule type" value="Genomic_DNA"/>
</dbReference>
<sequence length="101" mass="11647">MLITKSRLQGNSVVITLPSDNGKKPSENQEYIVVYSEDGTITLVPKIEDPFSGGEEAEYYEKDEWKDLTPEGREILLRNEKIIQLFLSDFHSDYIFIFDAK</sequence>
<evidence type="ECO:0000313" key="1">
    <source>
        <dbReference type="EMBL" id="GEL92284.1"/>
    </source>
</evidence>
<dbReference type="Proteomes" id="UP000321830">
    <property type="component" value="Unassembled WGS sequence"/>
</dbReference>
<dbReference type="NCBIfam" id="NF047400">
    <property type="entry name" value="MazE_PemI_antitoxin"/>
    <property type="match status" value="1"/>
</dbReference>
<reference evidence="1 2" key="1">
    <citation type="submission" date="2019-07" db="EMBL/GenBank/DDBJ databases">
        <title>Whole genome shotgun sequence of Enterococcus villorum NBRC 100699.</title>
        <authorList>
            <person name="Hosoyama A."/>
            <person name="Uohara A."/>
            <person name="Ohji S."/>
            <person name="Ichikawa N."/>
        </authorList>
    </citation>
    <scope>NUCLEOTIDE SEQUENCE [LARGE SCALE GENOMIC DNA]</scope>
    <source>
        <strain evidence="1 2">NBRC 100699</strain>
    </source>
</reference>
<organism evidence="1 2">
    <name type="scientific">Enterococcus villorum</name>
    <dbReference type="NCBI Taxonomy" id="112904"/>
    <lineage>
        <taxon>Bacteria</taxon>
        <taxon>Bacillati</taxon>
        <taxon>Bacillota</taxon>
        <taxon>Bacilli</taxon>
        <taxon>Lactobacillales</taxon>
        <taxon>Enterococcaceae</taxon>
        <taxon>Enterococcus</taxon>
    </lineage>
</organism>